<dbReference type="HOGENOM" id="CLU_2772921_0_0_6"/>
<evidence type="ECO:0000313" key="3">
    <source>
        <dbReference type="Proteomes" id="UP000000639"/>
    </source>
</evidence>
<dbReference type="eggNOG" id="ENOG50322Z5">
    <property type="taxonomic scope" value="Bacteria"/>
</dbReference>
<dbReference type="AlphaFoldDB" id="A1SUK5"/>
<feature type="transmembrane region" description="Helical" evidence="1">
    <location>
        <begin position="30"/>
        <end position="47"/>
    </location>
</feature>
<reference evidence="2 3" key="1">
    <citation type="submission" date="2007-01" db="EMBL/GenBank/DDBJ databases">
        <title>Complete sequence of Psychromonas ingrahamii 37.</title>
        <authorList>
            <consortium name="US DOE Joint Genome Institute"/>
            <person name="Copeland A."/>
            <person name="Lucas S."/>
            <person name="Lapidus A."/>
            <person name="Barry K."/>
            <person name="Detter J.C."/>
            <person name="Glavina del Rio T."/>
            <person name="Hammon N."/>
            <person name="Israni S."/>
            <person name="Dalin E."/>
            <person name="Tice H."/>
            <person name="Pitluck S."/>
            <person name="Thompson L.S."/>
            <person name="Brettin T."/>
            <person name="Bruce D."/>
            <person name="Han C."/>
            <person name="Tapia R."/>
            <person name="Schmutz J."/>
            <person name="Larimer F."/>
            <person name="Land M."/>
            <person name="Hauser L."/>
            <person name="Kyrpides N."/>
            <person name="Ivanova N."/>
            <person name="Staley J."/>
            <person name="Richardson P."/>
        </authorList>
    </citation>
    <scope>NUCLEOTIDE SEQUENCE [LARGE SCALE GENOMIC DNA]</scope>
    <source>
        <strain evidence="2 3">37</strain>
    </source>
</reference>
<dbReference type="EMBL" id="CP000510">
    <property type="protein sequence ID" value="ABM03170.1"/>
    <property type="molecule type" value="Genomic_DNA"/>
</dbReference>
<keyword evidence="1" id="KW-0812">Transmembrane</keyword>
<evidence type="ECO:0000256" key="1">
    <source>
        <dbReference type="SAM" id="Phobius"/>
    </source>
</evidence>
<keyword evidence="1" id="KW-1133">Transmembrane helix</keyword>
<gene>
    <name evidence="2" type="ordered locus">Ping_1346</name>
</gene>
<name>A1SUK5_PSYIN</name>
<dbReference type="KEGG" id="pin:Ping_1346"/>
<dbReference type="RefSeq" id="WP_011769732.1">
    <property type="nucleotide sequence ID" value="NC_008709.1"/>
</dbReference>
<dbReference type="STRING" id="357804.Ping_1346"/>
<proteinExistence type="predicted"/>
<sequence>MFIIIKYLVTAALVVLISEVAKRSEHLGALLASLPVVTLLVLVWLHLEGTPTEKVANHAFYTNSTNYVI</sequence>
<accession>A1SUK5</accession>
<keyword evidence="1" id="KW-0472">Membrane</keyword>
<keyword evidence="3" id="KW-1185">Reference proteome</keyword>
<organism evidence="2 3">
    <name type="scientific">Psychromonas ingrahamii (strain DSM 17664 / CCUG 51855 / 37)</name>
    <dbReference type="NCBI Taxonomy" id="357804"/>
    <lineage>
        <taxon>Bacteria</taxon>
        <taxon>Pseudomonadati</taxon>
        <taxon>Pseudomonadota</taxon>
        <taxon>Gammaproteobacteria</taxon>
        <taxon>Alteromonadales</taxon>
        <taxon>Psychromonadaceae</taxon>
        <taxon>Psychromonas</taxon>
    </lineage>
</organism>
<evidence type="ECO:0000313" key="2">
    <source>
        <dbReference type="EMBL" id="ABM03170.1"/>
    </source>
</evidence>
<protein>
    <submittedName>
        <fullName evidence="2">Uncharacterized protein</fullName>
    </submittedName>
</protein>
<dbReference type="Proteomes" id="UP000000639">
    <property type="component" value="Chromosome"/>
</dbReference>